<dbReference type="GO" id="GO:0015079">
    <property type="term" value="F:potassium ion transmembrane transporter activity"/>
    <property type="evidence" value="ECO:0007669"/>
    <property type="project" value="InterPro"/>
</dbReference>
<evidence type="ECO:0000256" key="3">
    <source>
        <dbReference type="SAM" id="Phobius"/>
    </source>
</evidence>
<keyword evidence="3" id="KW-0472">Membrane</keyword>
<evidence type="ECO:0000259" key="4">
    <source>
        <dbReference type="Pfam" id="PF02705"/>
    </source>
</evidence>
<dbReference type="InterPro" id="IPR003855">
    <property type="entry name" value="K+_transporter"/>
</dbReference>
<dbReference type="EMBL" id="JACGCM010002358">
    <property type="protein sequence ID" value="KAF6140658.1"/>
    <property type="molecule type" value="Genomic_DNA"/>
</dbReference>
<dbReference type="Pfam" id="PF02705">
    <property type="entry name" value="K_trans"/>
    <property type="match status" value="1"/>
</dbReference>
<dbReference type="OrthoDB" id="504708at2759"/>
<evidence type="ECO:0000256" key="2">
    <source>
        <dbReference type="SAM" id="MobiDB-lite"/>
    </source>
</evidence>
<reference evidence="5 6" key="1">
    <citation type="journal article" date="2020" name="IScience">
        <title>Genome Sequencing of the Endangered Kingdonia uniflora (Circaeasteraceae, Ranunculales) Reveals Potential Mechanisms of Evolutionary Specialization.</title>
        <authorList>
            <person name="Sun Y."/>
            <person name="Deng T."/>
            <person name="Zhang A."/>
            <person name="Moore M.J."/>
            <person name="Landis J.B."/>
            <person name="Lin N."/>
            <person name="Zhang H."/>
            <person name="Zhang X."/>
            <person name="Huang J."/>
            <person name="Zhang X."/>
            <person name="Sun H."/>
            <person name="Wang H."/>
        </authorList>
    </citation>
    <scope>NUCLEOTIDE SEQUENCE [LARGE SCALE GENOMIC DNA]</scope>
    <source>
        <strain evidence="5">TB1705</strain>
        <tissue evidence="5">Leaf</tissue>
    </source>
</reference>
<gene>
    <name evidence="5" type="ORF">GIB67_013951</name>
</gene>
<dbReference type="PANTHER" id="PTHR30540:SF8">
    <property type="entry name" value="POTASSIUM TRANSPORTER 7"/>
    <property type="match status" value="1"/>
</dbReference>
<dbReference type="AlphaFoldDB" id="A0A7J7LDJ3"/>
<keyword evidence="6" id="KW-1185">Reference proteome</keyword>
<feature type="domain" description="K+ potassium transporter integral membrane" evidence="4">
    <location>
        <begin position="95"/>
        <end position="162"/>
    </location>
</feature>
<proteinExistence type="inferred from homology"/>
<accession>A0A7J7LDJ3</accession>
<feature type="transmembrane region" description="Helical" evidence="3">
    <location>
        <begin position="93"/>
        <end position="113"/>
    </location>
</feature>
<protein>
    <recommendedName>
        <fullName evidence="4">K+ potassium transporter integral membrane domain-containing protein</fullName>
    </recommendedName>
</protein>
<dbReference type="PANTHER" id="PTHR30540">
    <property type="entry name" value="OSMOTIC STRESS POTASSIUM TRANSPORTER"/>
    <property type="match status" value="1"/>
</dbReference>
<feature type="compositionally biased region" description="Acidic residues" evidence="2">
    <location>
        <begin position="16"/>
        <end position="34"/>
    </location>
</feature>
<dbReference type="Proteomes" id="UP000541444">
    <property type="component" value="Unassembled WGS sequence"/>
</dbReference>
<name>A0A7J7LDJ3_9MAGN</name>
<evidence type="ECO:0000256" key="1">
    <source>
        <dbReference type="ARBA" id="ARBA00008440"/>
    </source>
</evidence>
<dbReference type="InterPro" id="IPR053951">
    <property type="entry name" value="K_trans_N"/>
</dbReference>
<feature type="region of interest" description="Disordered" evidence="2">
    <location>
        <begin position="1"/>
        <end position="34"/>
    </location>
</feature>
<keyword evidence="3" id="KW-0812">Transmembrane</keyword>
<evidence type="ECO:0000313" key="5">
    <source>
        <dbReference type="EMBL" id="KAF6140658.1"/>
    </source>
</evidence>
<evidence type="ECO:0000313" key="6">
    <source>
        <dbReference type="Proteomes" id="UP000541444"/>
    </source>
</evidence>
<sequence length="163" mass="18278">MDSQSESRWVFQHDDSDLDDSDLDDIIDEGDDREGEDLLPRRVSFVGSDEEDETVEQRLIRTGPRIDSFDVEALEVPGAHRYDYEDFSVGRNLVLVFQALGVVFGDVGTSPLYTFSVMFSKSPIHGEEDVLGALSLVLYTLILIPLIKYISVVLWANDDGEGM</sequence>
<keyword evidence="3" id="KW-1133">Transmembrane helix</keyword>
<comment type="similarity">
    <text evidence="1">Belongs to the HAK/KUP transporter (TC 2.A.72.3) family.</text>
</comment>
<feature type="transmembrane region" description="Helical" evidence="3">
    <location>
        <begin position="133"/>
        <end position="156"/>
    </location>
</feature>
<dbReference type="GO" id="GO:0005774">
    <property type="term" value="C:vacuolar membrane"/>
    <property type="evidence" value="ECO:0007669"/>
    <property type="project" value="TreeGrafter"/>
</dbReference>
<dbReference type="GO" id="GO:0000325">
    <property type="term" value="C:plant-type vacuole"/>
    <property type="evidence" value="ECO:0007669"/>
    <property type="project" value="TreeGrafter"/>
</dbReference>
<organism evidence="5 6">
    <name type="scientific">Kingdonia uniflora</name>
    <dbReference type="NCBI Taxonomy" id="39325"/>
    <lineage>
        <taxon>Eukaryota</taxon>
        <taxon>Viridiplantae</taxon>
        <taxon>Streptophyta</taxon>
        <taxon>Embryophyta</taxon>
        <taxon>Tracheophyta</taxon>
        <taxon>Spermatophyta</taxon>
        <taxon>Magnoliopsida</taxon>
        <taxon>Ranunculales</taxon>
        <taxon>Circaeasteraceae</taxon>
        <taxon>Kingdonia</taxon>
    </lineage>
</organism>
<comment type="caution">
    <text evidence="5">The sequence shown here is derived from an EMBL/GenBank/DDBJ whole genome shotgun (WGS) entry which is preliminary data.</text>
</comment>